<evidence type="ECO:0000256" key="1">
    <source>
        <dbReference type="SAM" id="MobiDB-lite"/>
    </source>
</evidence>
<reference evidence="3 4" key="1">
    <citation type="journal article" date="2021" name="Arch. Microbiol.">
        <title>Thalassobius aquimarinus sp. nov., isolated from the Sea of Japan seashore.</title>
        <authorList>
            <person name="Kurilenko V.V."/>
            <person name="Romanenko L.A."/>
            <person name="Chernysheva N.Y."/>
            <person name="Velansky P.V."/>
            <person name="Tekutyeva L.A."/>
            <person name="Isaeva M.P."/>
            <person name="Mikhailov V.V."/>
        </authorList>
    </citation>
    <scope>NUCLEOTIDE SEQUENCE [LARGE SCALE GENOMIC DNA]</scope>
    <source>
        <strain evidence="3 4">KMM 8518</strain>
    </source>
</reference>
<feature type="compositionally biased region" description="Acidic residues" evidence="1">
    <location>
        <begin position="17"/>
        <end position="35"/>
    </location>
</feature>
<feature type="region of interest" description="Disordered" evidence="1">
    <location>
        <begin position="1"/>
        <end position="35"/>
    </location>
</feature>
<dbReference type="EMBL" id="JADMKU010000066">
    <property type="protein sequence ID" value="MBR9653619.1"/>
    <property type="molecule type" value="Genomic_DNA"/>
</dbReference>
<dbReference type="Pfam" id="PF24346">
    <property type="entry name" value="DUF7507"/>
    <property type="match status" value="1"/>
</dbReference>
<feature type="compositionally biased region" description="Low complexity" evidence="1">
    <location>
        <begin position="1"/>
        <end position="16"/>
    </location>
</feature>
<protein>
    <recommendedName>
        <fullName evidence="2">DUF7507 domain-containing protein</fullName>
    </recommendedName>
</protein>
<comment type="caution">
    <text evidence="3">The sequence shown here is derived from an EMBL/GenBank/DDBJ whole genome shotgun (WGS) entry which is preliminary data.</text>
</comment>
<organism evidence="3 4">
    <name type="scientific">Thalassovita aquimarina</name>
    <dbReference type="NCBI Taxonomy" id="2785917"/>
    <lineage>
        <taxon>Bacteria</taxon>
        <taxon>Pseudomonadati</taxon>
        <taxon>Pseudomonadota</taxon>
        <taxon>Alphaproteobacteria</taxon>
        <taxon>Rhodobacterales</taxon>
        <taxon>Roseobacteraceae</taxon>
        <taxon>Thalassovita</taxon>
    </lineage>
</organism>
<evidence type="ECO:0000259" key="2">
    <source>
        <dbReference type="Pfam" id="PF24346"/>
    </source>
</evidence>
<sequence>RNSATVVGTYGGTDYTDVTDDGDDSDGNTTDDETADLAGAVPAIEGVKTSAITTDTGDAGLSVGDVLTYTFAISNTGNVTLSNVGVQSDTLK</sequence>
<dbReference type="RefSeq" id="WP_212703240.1">
    <property type="nucleotide sequence ID" value="NZ_JADMKU010000066.1"/>
</dbReference>
<gene>
    <name evidence="3" type="ORF">IT775_21135</name>
</gene>
<feature type="non-terminal residue" evidence="3">
    <location>
        <position position="92"/>
    </location>
</feature>
<evidence type="ECO:0000313" key="3">
    <source>
        <dbReference type="EMBL" id="MBR9653619.1"/>
    </source>
</evidence>
<dbReference type="InterPro" id="IPR055354">
    <property type="entry name" value="DUF7507"/>
</dbReference>
<feature type="domain" description="DUF7507" evidence="2">
    <location>
        <begin position="42"/>
        <end position="88"/>
    </location>
</feature>
<proteinExistence type="predicted"/>
<evidence type="ECO:0000313" key="4">
    <source>
        <dbReference type="Proteomes" id="UP001195941"/>
    </source>
</evidence>
<keyword evidence="4" id="KW-1185">Reference proteome</keyword>
<dbReference type="NCBIfam" id="TIGR01451">
    <property type="entry name" value="B_ant_repeat"/>
    <property type="match status" value="1"/>
</dbReference>
<name>A0ABS5HXG1_9RHOB</name>
<dbReference type="Proteomes" id="UP001195941">
    <property type="component" value="Unassembled WGS sequence"/>
</dbReference>
<feature type="non-terminal residue" evidence="3">
    <location>
        <position position="1"/>
    </location>
</feature>
<dbReference type="InterPro" id="IPR047589">
    <property type="entry name" value="DUF11_rpt"/>
</dbReference>
<accession>A0ABS5HXG1</accession>